<feature type="transmembrane region" description="Helical" evidence="2">
    <location>
        <begin position="119"/>
        <end position="138"/>
    </location>
</feature>
<dbReference type="EC" id="2.3.2.13" evidence="4"/>
<name>A0ABX5Y1I4_9BACT</name>
<dbReference type="InterPro" id="IPR002931">
    <property type="entry name" value="Transglutaminase-like"/>
</dbReference>
<dbReference type="Pfam" id="PF01841">
    <property type="entry name" value="Transglut_core"/>
    <property type="match status" value="1"/>
</dbReference>
<feature type="transmembrane region" description="Helical" evidence="2">
    <location>
        <begin position="201"/>
        <end position="221"/>
    </location>
</feature>
<keyword evidence="4" id="KW-0808">Transferase</keyword>
<dbReference type="PANTHER" id="PTHR42736">
    <property type="entry name" value="PROTEIN-GLUTAMINE GAMMA-GLUTAMYLTRANSFERASE"/>
    <property type="match status" value="1"/>
</dbReference>
<evidence type="ECO:0000259" key="3">
    <source>
        <dbReference type="SMART" id="SM00460"/>
    </source>
</evidence>
<keyword evidence="2" id="KW-1133">Transmembrane helix</keyword>
<keyword evidence="2" id="KW-0812">Transmembrane</keyword>
<accession>A0ABX5Y1I4</accession>
<feature type="transmembrane region" description="Helical" evidence="2">
    <location>
        <begin position="150"/>
        <end position="170"/>
    </location>
</feature>
<keyword evidence="4" id="KW-0012">Acyltransferase</keyword>
<feature type="domain" description="Transglutaminase-like" evidence="3">
    <location>
        <begin position="556"/>
        <end position="628"/>
    </location>
</feature>
<dbReference type="PANTHER" id="PTHR42736:SF1">
    <property type="entry name" value="PROTEIN-GLUTAMINE GAMMA-GLUTAMYLTRANSFERASE"/>
    <property type="match status" value="1"/>
</dbReference>
<feature type="compositionally biased region" description="Polar residues" evidence="1">
    <location>
        <begin position="246"/>
        <end position="257"/>
    </location>
</feature>
<feature type="transmembrane region" description="Helical" evidence="2">
    <location>
        <begin position="25"/>
        <end position="43"/>
    </location>
</feature>
<gene>
    <name evidence="4" type="primary">tgpA_2</name>
    <name evidence="4" type="ORF">TBK1r_57960</name>
</gene>
<feature type="transmembrane region" description="Helical" evidence="2">
    <location>
        <begin position="49"/>
        <end position="67"/>
    </location>
</feature>
<dbReference type="EMBL" id="CP036432">
    <property type="protein sequence ID" value="QDV86776.1"/>
    <property type="molecule type" value="Genomic_DNA"/>
</dbReference>
<dbReference type="GO" id="GO:0003810">
    <property type="term" value="F:protein-glutamine gamma-glutamyltransferase activity"/>
    <property type="evidence" value="ECO:0007669"/>
    <property type="project" value="UniProtKB-EC"/>
</dbReference>
<proteinExistence type="predicted"/>
<reference evidence="4 5" key="1">
    <citation type="submission" date="2019-02" db="EMBL/GenBank/DDBJ databases">
        <title>Deep-cultivation of Planctomycetes and their phenomic and genomic characterization uncovers novel biology.</title>
        <authorList>
            <person name="Wiegand S."/>
            <person name="Jogler M."/>
            <person name="Boedeker C."/>
            <person name="Pinto D."/>
            <person name="Vollmers J."/>
            <person name="Rivas-Marin E."/>
            <person name="Kohn T."/>
            <person name="Peeters S.H."/>
            <person name="Heuer A."/>
            <person name="Rast P."/>
            <person name="Oberbeckmann S."/>
            <person name="Bunk B."/>
            <person name="Jeske O."/>
            <person name="Meyerdierks A."/>
            <person name="Storesund J.E."/>
            <person name="Kallscheuer N."/>
            <person name="Luecker S."/>
            <person name="Lage O.M."/>
            <person name="Pohl T."/>
            <person name="Merkel B.J."/>
            <person name="Hornburger P."/>
            <person name="Mueller R.-W."/>
            <person name="Bruemmer F."/>
            <person name="Labrenz M."/>
            <person name="Spormann A.M."/>
            <person name="Op den Camp H."/>
            <person name="Overmann J."/>
            <person name="Amann R."/>
            <person name="Jetten M.S.M."/>
            <person name="Mascher T."/>
            <person name="Medema M.H."/>
            <person name="Devos D.P."/>
            <person name="Kaster A.-K."/>
            <person name="Ovreas L."/>
            <person name="Rohde M."/>
            <person name="Galperin M.Y."/>
            <person name="Jogler C."/>
        </authorList>
    </citation>
    <scope>NUCLEOTIDE SEQUENCE [LARGE SCALE GENOMIC DNA]</scope>
    <source>
        <strain evidence="4 5">TBK1r</strain>
    </source>
</reference>
<dbReference type="InterPro" id="IPR052901">
    <property type="entry name" value="Bact_TGase-like"/>
</dbReference>
<feature type="region of interest" description="Disordered" evidence="1">
    <location>
        <begin position="232"/>
        <end position="257"/>
    </location>
</feature>
<feature type="transmembrane region" description="Helical" evidence="2">
    <location>
        <begin position="177"/>
        <end position="195"/>
    </location>
</feature>
<keyword evidence="2" id="KW-0472">Membrane</keyword>
<protein>
    <submittedName>
        <fullName evidence="4">Protein-glutamine gamma-glutamyltransferase</fullName>
        <ecNumber evidence="4">2.3.2.13</ecNumber>
    </submittedName>
</protein>
<sequence>MIDKPIHRRSSLVAADQLNDSPAKFWLLPGLLLVQAIFVGSAFETMAMTLGAFAFALLVVGFFLQGIGQRAAVRAKSASPNRPPGLSDSRWPATPADAHHKDHAGTPPGSDHLMLLRKFAMLPVLLIVSGLGVSLRIVHHMSGNLNPVAMVVDSTSHLAFLVIATLWVFYPRRGHPAMLGCGLLLVLTTVTGGGVSQTITGQLVAALATVIAFSFGADHILRRWQSDGSRTRRKVAQERFPKTTPLPRSTVSISTHSDQASAGRSTLIYSVLALSVLLMSTSAAGHLANHVVPGLQLDFFDRLSQSLEAVTANSIIGGSRYVRGSKLGSVRNHMIGDPGEPAVRAFSVTAPGYLRGTVFDLYLDGRWSTASYRNFTRGVEIDSILPRTAKVEGPGETTLVVSKGASLDRFHVSKNPPEEDSDEDLLGTIEVHNEPLKGRLTFTALSTDWIEASTSGAMLSHHDMVINGVDSRQPYVLGIRSDAPRETLDPLREAILLELPRQLRNAIAPVARSVCDGRLTARSKARAIEDYFQANYRYSLSGVTTPTNVDPIEHFLSTQHPAHCEFFASAAAVMLRAEGVPTRYVTGYVVTERSEGDEYWLARNRDAHAWVEAYDEISEQWFPVEATVGRTYRTLMTDEGLADTGAGAQDGFLDGEEDQSLLGMIVGRLLSFRATDSLTFLFRIAQLPLFCIVVGLLWIRHRQKQKAGSDPMEFESRQMLHRVDRKLRKHALIRDRSETLHQFASRVESVAGERPEAASLLARAAQWYRDYAAARYRGKMPTPMDATGG</sequence>
<feature type="transmembrane region" description="Helical" evidence="2">
    <location>
        <begin position="680"/>
        <end position="699"/>
    </location>
</feature>
<evidence type="ECO:0000313" key="4">
    <source>
        <dbReference type="EMBL" id="QDV86776.1"/>
    </source>
</evidence>
<evidence type="ECO:0000256" key="2">
    <source>
        <dbReference type="SAM" id="Phobius"/>
    </source>
</evidence>
<keyword evidence="5" id="KW-1185">Reference proteome</keyword>
<dbReference type="Proteomes" id="UP000318081">
    <property type="component" value="Chromosome"/>
</dbReference>
<dbReference type="InterPro" id="IPR038765">
    <property type="entry name" value="Papain-like_cys_pep_sf"/>
</dbReference>
<dbReference type="SUPFAM" id="SSF54001">
    <property type="entry name" value="Cysteine proteinases"/>
    <property type="match status" value="1"/>
</dbReference>
<dbReference type="Gene3D" id="3.10.620.30">
    <property type="match status" value="1"/>
</dbReference>
<dbReference type="SMART" id="SM00460">
    <property type="entry name" value="TGc"/>
    <property type="match status" value="1"/>
</dbReference>
<feature type="transmembrane region" description="Helical" evidence="2">
    <location>
        <begin position="267"/>
        <end position="288"/>
    </location>
</feature>
<feature type="region of interest" description="Disordered" evidence="1">
    <location>
        <begin position="75"/>
        <end position="104"/>
    </location>
</feature>
<evidence type="ECO:0000313" key="5">
    <source>
        <dbReference type="Proteomes" id="UP000318081"/>
    </source>
</evidence>
<evidence type="ECO:0000256" key="1">
    <source>
        <dbReference type="SAM" id="MobiDB-lite"/>
    </source>
</evidence>
<organism evidence="4 5">
    <name type="scientific">Stieleria magnilauensis</name>
    <dbReference type="NCBI Taxonomy" id="2527963"/>
    <lineage>
        <taxon>Bacteria</taxon>
        <taxon>Pseudomonadati</taxon>
        <taxon>Planctomycetota</taxon>
        <taxon>Planctomycetia</taxon>
        <taxon>Pirellulales</taxon>
        <taxon>Pirellulaceae</taxon>
        <taxon>Stieleria</taxon>
    </lineage>
</organism>